<keyword evidence="8" id="KW-1185">Reference proteome</keyword>
<dbReference type="EC" id="2.1.1.199" evidence="6"/>
<evidence type="ECO:0000256" key="3">
    <source>
        <dbReference type="ARBA" id="ARBA00022603"/>
    </source>
</evidence>
<dbReference type="PANTHER" id="PTHR11265:SF0">
    <property type="entry name" value="12S RRNA N4-METHYLCYTIDINE METHYLTRANSFERASE"/>
    <property type="match status" value="1"/>
</dbReference>
<dbReference type="Gene3D" id="3.40.50.150">
    <property type="entry name" value="Vaccinia Virus protein VP39"/>
    <property type="match status" value="1"/>
</dbReference>
<gene>
    <name evidence="6" type="primary">rsmH</name>
    <name evidence="7" type="ORF">DN752_08105</name>
</gene>
<dbReference type="SUPFAM" id="SSF53335">
    <property type="entry name" value="S-adenosyl-L-methionine-dependent methyltransferases"/>
    <property type="match status" value="1"/>
</dbReference>
<evidence type="ECO:0000313" key="8">
    <source>
        <dbReference type="Proteomes" id="UP000248688"/>
    </source>
</evidence>
<comment type="function">
    <text evidence="6">Specifically methylates the N4 position of cytidine in position 1402 (C1402) of 16S rRNA.</text>
</comment>
<accession>A0A2Z4IG17</accession>
<feature type="binding site" evidence="6">
    <location>
        <position position="105"/>
    </location>
    <ligand>
        <name>S-adenosyl-L-methionine</name>
        <dbReference type="ChEBI" id="CHEBI:59789"/>
    </ligand>
</feature>
<feature type="binding site" evidence="6">
    <location>
        <begin position="35"/>
        <end position="37"/>
    </location>
    <ligand>
        <name>S-adenosyl-L-methionine</name>
        <dbReference type="ChEBI" id="CHEBI:59789"/>
    </ligand>
</feature>
<dbReference type="NCBIfam" id="TIGR00006">
    <property type="entry name" value="16S rRNA (cytosine(1402)-N(4))-methyltransferase RsmH"/>
    <property type="match status" value="1"/>
</dbReference>
<keyword evidence="2 6" id="KW-0698">rRNA processing</keyword>
<evidence type="ECO:0000313" key="7">
    <source>
        <dbReference type="EMBL" id="AWW30091.1"/>
    </source>
</evidence>
<protein>
    <recommendedName>
        <fullName evidence="6">Ribosomal RNA small subunit methyltransferase H</fullName>
        <ecNumber evidence="6">2.1.1.199</ecNumber>
    </recommendedName>
    <alternativeName>
        <fullName evidence="6">16S rRNA m(4)C1402 methyltransferase</fullName>
    </alternativeName>
    <alternativeName>
        <fullName evidence="6">rRNA (cytosine-N(4)-)-methyltransferase RsmH</fullName>
    </alternativeName>
</protein>
<dbReference type="Gene3D" id="1.10.150.170">
    <property type="entry name" value="Putative methyltransferase TM0872, insert domain"/>
    <property type="match status" value="1"/>
</dbReference>
<dbReference type="GO" id="GO:0070475">
    <property type="term" value="P:rRNA base methylation"/>
    <property type="evidence" value="ECO:0007669"/>
    <property type="project" value="UniProtKB-UniRule"/>
</dbReference>
<dbReference type="PANTHER" id="PTHR11265">
    <property type="entry name" value="S-ADENOSYL-METHYLTRANSFERASE MRAW"/>
    <property type="match status" value="1"/>
</dbReference>
<dbReference type="Proteomes" id="UP000248688">
    <property type="component" value="Chromosome"/>
</dbReference>
<keyword evidence="3 6" id="KW-0489">Methyltransferase</keyword>
<dbReference type="EMBL" id="CP030041">
    <property type="protein sequence ID" value="AWW30091.1"/>
    <property type="molecule type" value="Genomic_DNA"/>
</dbReference>
<keyword evidence="4 6" id="KW-0808">Transferase</keyword>
<dbReference type="InterPro" id="IPR002903">
    <property type="entry name" value="RsmH"/>
</dbReference>
<dbReference type="InterPro" id="IPR023397">
    <property type="entry name" value="SAM-dep_MeTrfase_MraW_recog"/>
</dbReference>
<proteinExistence type="inferred from homology"/>
<evidence type="ECO:0000256" key="2">
    <source>
        <dbReference type="ARBA" id="ARBA00022552"/>
    </source>
</evidence>
<reference evidence="7 8" key="1">
    <citation type="submission" date="2018-06" db="EMBL/GenBank/DDBJ databases">
        <title>Echinicola strongylocentroti sp. nov., isolated from a sea urchin Strongylocentrotus intermedius.</title>
        <authorList>
            <person name="Bae S.S."/>
        </authorList>
    </citation>
    <scope>NUCLEOTIDE SEQUENCE [LARGE SCALE GENOMIC DNA]</scope>
    <source>
        <strain evidence="7 8">MEBiC08714</strain>
    </source>
</reference>
<comment type="similarity">
    <text evidence="1 6">Belongs to the methyltransferase superfamily. RsmH family.</text>
</comment>
<dbReference type="OrthoDB" id="9806637at2"/>
<name>A0A2Z4IG17_9BACT</name>
<sequence>MSATAYHIPVMLHQCVEGMAIRPDGVYVDLTFGGGGHSKEILKHLGPEGRLYGFDQDEDALANAPDDDRFTFVQANFRDLARYLRLYGVSKVDGILADLGISSHQIDEPSRGFSTRFDGSLDMRMNQLGSLTAHDVLKTYEETALHKLFGIYGEVKNAKSLAQAVVTERANRPIETIEQFKELLKKLAPRGREFKYFAQVFQALRIEVNDEMGALEDMLEQTITVLKPEGRLVVMSYHSLEDRLVKNFINKGKFQGEVEKDFYGNLIRPLEPVTRKAVQASPEEVADNNRARSAKLRIAKKV</sequence>
<feature type="binding site" evidence="6">
    <location>
        <position position="77"/>
    </location>
    <ligand>
        <name>S-adenosyl-L-methionine</name>
        <dbReference type="ChEBI" id="CHEBI:59789"/>
    </ligand>
</feature>
<dbReference type="SUPFAM" id="SSF81799">
    <property type="entry name" value="Putative methyltransferase TM0872, insert domain"/>
    <property type="match status" value="1"/>
</dbReference>
<dbReference type="AlphaFoldDB" id="A0A2Z4IG17"/>
<dbReference type="GO" id="GO:0005737">
    <property type="term" value="C:cytoplasm"/>
    <property type="evidence" value="ECO:0007669"/>
    <property type="project" value="UniProtKB-SubCell"/>
</dbReference>
<dbReference type="KEGG" id="est:DN752_08105"/>
<organism evidence="7 8">
    <name type="scientific">Echinicola strongylocentroti</name>
    <dbReference type="NCBI Taxonomy" id="1795355"/>
    <lineage>
        <taxon>Bacteria</taxon>
        <taxon>Pseudomonadati</taxon>
        <taxon>Bacteroidota</taxon>
        <taxon>Cytophagia</taxon>
        <taxon>Cytophagales</taxon>
        <taxon>Cyclobacteriaceae</taxon>
        <taxon>Echinicola</taxon>
    </lineage>
</organism>
<dbReference type="RefSeq" id="WP_112783478.1">
    <property type="nucleotide sequence ID" value="NZ_CP030041.1"/>
</dbReference>
<dbReference type="Pfam" id="PF01795">
    <property type="entry name" value="Methyltransf_5"/>
    <property type="match status" value="1"/>
</dbReference>
<keyword evidence="5 6" id="KW-0949">S-adenosyl-L-methionine</keyword>
<dbReference type="GO" id="GO:0071424">
    <property type="term" value="F:rRNA (cytosine-N4-)-methyltransferase activity"/>
    <property type="evidence" value="ECO:0007669"/>
    <property type="project" value="UniProtKB-UniRule"/>
</dbReference>
<evidence type="ECO:0000256" key="4">
    <source>
        <dbReference type="ARBA" id="ARBA00022679"/>
    </source>
</evidence>
<keyword evidence="6" id="KW-0963">Cytoplasm</keyword>
<evidence type="ECO:0000256" key="1">
    <source>
        <dbReference type="ARBA" id="ARBA00010396"/>
    </source>
</evidence>
<dbReference type="PIRSF" id="PIRSF004486">
    <property type="entry name" value="MraW"/>
    <property type="match status" value="1"/>
</dbReference>
<comment type="subcellular location">
    <subcellularLocation>
        <location evidence="6">Cytoplasm</location>
    </subcellularLocation>
</comment>
<comment type="catalytic activity">
    <reaction evidence="6">
        <text>cytidine(1402) in 16S rRNA + S-adenosyl-L-methionine = N(4)-methylcytidine(1402) in 16S rRNA + S-adenosyl-L-homocysteine + H(+)</text>
        <dbReference type="Rhea" id="RHEA:42928"/>
        <dbReference type="Rhea" id="RHEA-COMP:10286"/>
        <dbReference type="Rhea" id="RHEA-COMP:10287"/>
        <dbReference type="ChEBI" id="CHEBI:15378"/>
        <dbReference type="ChEBI" id="CHEBI:57856"/>
        <dbReference type="ChEBI" id="CHEBI:59789"/>
        <dbReference type="ChEBI" id="CHEBI:74506"/>
        <dbReference type="ChEBI" id="CHEBI:82748"/>
        <dbReference type="EC" id="2.1.1.199"/>
    </reaction>
</comment>
<evidence type="ECO:0000256" key="5">
    <source>
        <dbReference type="ARBA" id="ARBA00022691"/>
    </source>
</evidence>
<dbReference type="HAMAP" id="MF_01007">
    <property type="entry name" value="16SrRNA_methyltr_H"/>
    <property type="match status" value="1"/>
</dbReference>
<evidence type="ECO:0000256" key="6">
    <source>
        <dbReference type="HAMAP-Rule" id="MF_01007"/>
    </source>
</evidence>
<feature type="binding site" evidence="6">
    <location>
        <position position="55"/>
    </location>
    <ligand>
        <name>S-adenosyl-L-methionine</name>
        <dbReference type="ChEBI" id="CHEBI:59789"/>
    </ligand>
</feature>
<feature type="binding site" evidence="6">
    <location>
        <position position="98"/>
    </location>
    <ligand>
        <name>S-adenosyl-L-methionine</name>
        <dbReference type="ChEBI" id="CHEBI:59789"/>
    </ligand>
</feature>
<dbReference type="InterPro" id="IPR029063">
    <property type="entry name" value="SAM-dependent_MTases_sf"/>
</dbReference>